<feature type="region of interest" description="Disordered" evidence="2">
    <location>
        <begin position="319"/>
        <end position="584"/>
    </location>
</feature>
<feature type="compositionally biased region" description="Low complexity" evidence="2">
    <location>
        <begin position="54"/>
        <end position="70"/>
    </location>
</feature>
<feature type="compositionally biased region" description="Polar residues" evidence="2">
    <location>
        <begin position="507"/>
        <end position="519"/>
    </location>
</feature>
<feature type="compositionally biased region" description="Basic and acidic residues" evidence="2">
    <location>
        <begin position="563"/>
        <end position="582"/>
    </location>
</feature>
<feature type="compositionally biased region" description="Polar residues" evidence="2">
    <location>
        <begin position="324"/>
        <end position="333"/>
    </location>
</feature>
<keyword evidence="4" id="KW-1185">Reference proteome</keyword>
<dbReference type="EMBL" id="BDGU01001074">
    <property type="protein sequence ID" value="GAW09440.1"/>
    <property type="molecule type" value="Genomic_DNA"/>
</dbReference>
<dbReference type="STRING" id="5353.A0A1Q3EQF6"/>
<dbReference type="Proteomes" id="UP000188533">
    <property type="component" value="Unassembled WGS sequence"/>
</dbReference>
<accession>A0A1Q3EQF6</accession>
<evidence type="ECO:0000256" key="1">
    <source>
        <dbReference type="SAM" id="Coils"/>
    </source>
</evidence>
<reference evidence="3 4" key="1">
    <citation type="submission" date="2016-08" db="EMBL/GenBank/DDBJ databases">
        <authorList>
            <consortium name="Lentinula edodes genome sequencing consortium"/>
            <person name="Sakamoto Y."/>
            <person name="Nakade K."/>
            <person name="Sato S."/>
            <person name="Yoshida Y."/>
            <person name="Miyazaki K."/>
            <person name="Natsume S."/>
            <person name="Konno N."/>
        </authorList>
    </citation>
    <scope>NUCLEOTIDE SEQUENCE [LARGE SCALE GENOMIC DNA]</scope>
    <source>
        <strain evidence="3 4">NBRC 111202</strain>
    </source>
</reference>
<feature type="compositionally biased region" description="Acidic residues" evidence="2">
    <location>
        <begin position="76"/>
        <end position="90"/>
    </location>
</feature>
<proteinExistence type="predicted"/>
<evidence type="ECO:0000313" key="3">
    <source>
        <dbReference type="EMBL" id="GAW09440.1"/>
    </source>
</evidence>
<keyword evidence="1" id="KW-0175">Coiled coil</keyword>
<feature type="region of interest" description="Disordered" evidence="2">
    <location>
        <begin position="122"/>
        <end position="175"/>
    </location>
</feature>
<evidence type="ECO:0000256" key="2">
    <source>
        <dbReference type="SAM" id="MobiDB-lite"/>
    </source>
</evidence>
<feature type="coiled-coil region" evidence="1">
    <location>
        <begin position="209"/>
        <end position="287"/>
    </location>
</feature>
<name>A0A1Q3EQF6_LENED</name>
<protein>
    <submittedName>
        <fullName evidence="3">Uncharacterized protein</fullName>
    </submittedName>
</protein>
<reference evidence="3 4" key="2">
    <citation type="submission" date="2017-02" db="EMBL/GenBank/DDBJ databases">
        <title>A genome survey and senescence transcriptome analysis in Lentinula edodes.</title>
        <authorList>
            <person name="Sakamoto Y."/>
            <person name="Nakade K."/>
            <person name="Sato S."/>
            <person name="Yoshida Y."/>
            <person name="Miyazaki K."/>
            <person name="Natsume S."/>
            <person name="Konno N."/>
        </authorList>
    </citation>
    <scope>NUCLEOTIDE SEQUENCE [LARGE SCALE GENOMIC DNA]</scope>
    <source>
        <strain evidence="3 4">NBRC 111202</strain>
    </source>
</reference>
<comment type="caution">
    <text evidence="3">The sequence shown here is derived from an EMBL/GenBank/DDBJ whole genome shotgun (WGS) entry which is preliminary data.</text>
</comment>
<dbReference type="AlphaFoldDB" id="A0A1Q3EQF6"/>
<feature type="region of interest" description="Disordered" evidence="2">
    <location>
        <begin position="43"/>
        <end position="104"/>
    </location>
</feature>
<evidence type="ECO:0000313" key="4">
    <source>
        <dbReference type="Proteomes" id="UP000188533"/>
    </source>
</evidence>
<sequence length="626" mass="67830">MTPITDRASLEAMKRADLQKLCKDHGLRANLKSEALIDLLLDAQQGTKQEPGKRSVSTRMSSRSTRTSSMIVHDVEGDEEGSVEGAEEEEKIQPGVQEVPRSPPLPRIRKAKETQFRLGVGRPLAAGGKGARAVTKSVSASRAKKGKGSRSVKPSEATIEEESETIEPHRAGEPAPTMFTEELPQTSPPNPPSVPAMSTEIDTHVMEALKPLYEQLKSLKAELQQMQSLRNELMQLRNQAADIDVWKQKVDTLSTEVEDLRKKAALADSLNNELQQLRELITTQRTSSPISEEAASGYRTPIMTRTSIPNALSIPRAPALMSEPQPSTSNNAHHSSHPGIAPVMLGKRHRDSTGSNVAGVVEQGQGTGLSEEDLAKTVLRPNKKRVKLSAGPDADGEDDSLKSPEENGEAPRGSSFTVFSGPEPDGSYVDPPPPTTPLPAFYTASTPPNNIAGPSRPRVTSTQDASENMPPFSFSFLPVPPTPGAGNPYSMPGFSYPEPPQSPTPVRDSNPTGFSSSNRNRTDVFQAFGLPPPTRPRSRLEPALRTSSQDAEMGQYLNPAAFDNREGGESAAHPEDSSDAMKRTMYGTELEVETRFGDFGLEVNTVDGHFELSYQYLSQPIRSSLT</sequence>
<organism evidence="3 4">
    <name type="scientific">Lentinula edodes</name>
    <name type="common">Shiitake mushroom</name>
    <name type="synonym">Lentinus edodes</name>
    <dbReference type="NCBI Taxonomy" id="5353"/>
    <lineage>
        <taxon>Eukaryota</taxon>
        <taxon>Fungi</taxon>
        <taxon>Dikarya</taxon>
        <taxon>Basidiomycota</taxon>
        <taxon>Agaricomycotina</taxon>
        <taxon>Agaricomycetes</taxon>
        <taxon>Agaricomycetidae</taxon>
        <taxon>Agaricales</taxon>
        <taxon>Marasmiineae</taxon>
        <taxon>Omphalotaceae</taxon>
        <taxon>Lentinula</taxon>
    </lineage>
</organism>
<gene>
    <name evidence="3" type="ORF">LENED_011593</name>
</gene>